<comment type="caution">
    <text evidence="2">The sequence shown here is derived from an EMBL/GenBank/DDBJ whole genome shotgun (WGS) entry which is preliminary data.</text>
</comment>
<feature type="region of interest" description="Disordered" evidence="1">
    <location>
        <begin position="302"/>
        <end position="331"/>
    </location>
</feature>
<protein>
    <submittedName>
        <fullName evidence="2">Uncharacterized protein</fullName>
    </submittedName>
</protein>
<dbReference type="Proteomes" id="UP000284657">
    <property type="component" value="Unassembled WGS sequence"/>
</dbReference>
<evidence type="ECO:0000313" key="3">
    <source>
        <dbReference type="EMBL" id="RLN61415.1"/>
    </source>
</evidence>
<organism evidence="2 4">
    <name type="scientific">Phytophthora kernoviae</name>
    <dbReference type="NCBI Taxonomy" id="325452"/>
    <lineage>
        <taxon>Eukaryota</taxon>
        <taxon>Sar</taxon>
        <taxon>Stramenopiles</taxon>
        <taxon>Oomycota</taxon>
        <taxon>Peronosporomycetes</taxon>
        <taxon>Peronosporales</taxon>
        <taxon>Peronosporaceae</taxon>
        <taxon>Phytophthora</taxon>
    </lineage>
</organism>
<evidence type="ECO:0000313" key="4">
    <source>
        <dbReference type="Proteomes" id="UP000277300"/>
    </source>
</evidence>
<dbReference type="OrthoDB" id="77577at2759"/>
<dbReference type="EMBL" id="MBAD02000902">
    <property type="protein sequence ID" value="RLN61415.1"/>
    <property type="molecule type" value="Genomic_DNA"/>
</dbReference>
<reference evidence="4 5" key="1">
    <citation type="submission" date="2018-07" db="EMBL/GenBank/DDBJ databases">
        <title>Genome sequencing of oomycete isolates from Chile give support for New Zealand origin for Phytophthora kernoviae and make available the first Nothophytophthora sp. genome.</title>
        <authorList>
            <person name="Studholme D.J."/>
            <person name="Sanfuentes E."/>
            <person name="Panda P."/>
            <person name="Hill R."/>
            <person name="Sambles C."/>
            <person name="Grant M."/>
            <person name="Williams N.M."/>
            <person name="Mcdougal R.L."/>
        </authorList>
    </citation>
    <scope>NUCLEOTIDE SEQUENCE [LARGE SCALE GENOMIC DNA]</scope>
    <source>
        <strain evidence="2">Chile6</strain>
        <strain evidence="3">Chile7</strain>
    </source>
</reference>
<dbReference type="EMBL" id="MBDO02000232">
    <property type="protein sequence ID" value="RLN59218.1"/>
    <property type="molecule type" value="Genomic_DNA"/>
</dbReference>
<sequence>MVQLRGELDADRNARWKNDAAVDAKLDAQIERLTTKLTADKRDMARVLDEQRQLMTGADFQRVTAHMREFSRVNDHLLALERWLHSEFGQVKRIFQTMAGDVDARFQFVLVELANGLKAWHAAQARQEDELGMRVQDLEDATRAVALAVQRKLRALEEVVPLEVQARQKNDDKIRRPLVSPSTQANDEIRAETKRIKEELDALQVWSAKHAQECRQFFDFLNWSMEDSRREIVVTQCLDDVIDQIVEAHALEKICAVEKNVSGALRQIEQNSSAHTKLLVQQVKLREGSDDYHDDRDFIEETNEPLQSPLEPALQPVNDDLGLEEPSILDL</sequence>
<name>A0A3F2RKN0_9STRA</name>
<proteinExistence type="predicted"/>
<evidence type="ECO:0000313" key="2">
    <source>
        <dbReference type="EMBL" id="RLN59218.1"/>
    </source>
</evidence>
<evidence type="ECO:0000256" key="1">
    <source>
        <dbReference type="SAM" id="MobiDB-lite"/>
    </source>
</evidence>
<dbReference type="AlphaFoldDB" id="A0A3F2RKN0"/>
<gene>
    <name evidence="3" type="ORF">BBJ29_003814</name>
    <name evidence="2" type="ORF">BBP00_00006615</name>
</gene>
<accession>A0A3F2RKN0</accession>
<dbReference type="Proteomes" id="UP000277300">
    <property type="component" value="Unassembled WGS sequence"/>
</dbReference>
<evidence type="ECO:0000313" key="5">
    <source>
        <dbReference type="Proteomes" id="UP000284657"/>
    </source>
</evidence>